<dbReference type="GO" id="GO:0006813">
    <property type="term" value="P:potassium ion transport"/>
    <property type="evidence" value="ECO:0007669"/>
    <property type="project" value="InterPro"/>
</dbReference>
<dbReference type="Pfam" id="PF02254">
    <property type="entry name" value="TrkA_N"/>
    <property type="match status" value="1"/>
</dbReference>
<dbReference type="GO" id="GO:0008324">
    <property type="term" value="F:monoatomic cation transmembrane transporter activity"/>
    <property type="evidence" value="ECO:0007669"/>
    <property type="project" value="InterPro"/>
</dbReference>
<evidence type="ECO:0000259" key="2">
    <source>
        <dbReference type="PROSITE" id="PS51202"/>
    </source>
</evidence>
<dbReference type="Gene3D" id="3.40.50.720">
    <property type="entry name" value="NAD(P)-binding Rossmann-like Domain"/>
    <property type="match status" value="1"/>
</dbReference>
<dbReference type="AlphaFoldDB" id="A0A6J6DP44"/>
<dbReference type="EMBL" id="CAEZTL010000018">
    <property type="protein sequence ID" value="CAB4564645.1"/>
    <property type="molecule type" value="Genomic_DNA"/>
</dbReference>
<dbReference type="PANTHER" id="PTHR43833:SF8">
    <property type="entry name" value="TRK SYSTEM POTASSIUM UPTAKE PROTEIN TRKA"/>
    <property type="match status" value="1"/>
</dbReference>
<sequence>MHVVIMGCGRVGSLLALELESNGHTVAVIDQSKEAFRRLGPDFKGRTVTGVGFDRDTLLEAGIEGAAAFAAVSNGDNSNILAARVARESFGVTNVVARIYDPGRAEIYQRLGIPTVATVLWAADQILRRLTPEGSRSEWRDASGTVQLAEVHPHIDWFGLPVKEIERAAALRVAFLTRLGEGLIPDDGTVLQDGDLIHVMLRDDELKNVEAVLARSPEA</sequence>
<dbReference type="SUPFAM" id="SSF51735">
    <property type="entry name" value="NAD(P)-binding Rossmann-fold domains"/>
    <property type="match status" value="1"/>
</dbReference>
<feature type="domain" description="RCK N-terminal" evidence="1">
    <location>
        <begin position="1"/>
        <end position="118"/>
    </location>
</feature>
<feature type="domain" description="RCK C-terminal" evidence="2">
    <location>
        <begin position="134"/>
        <end position="215"/>
    </location>
</feature>
<dbReference type="SUPFAM" id="SSF116726">
    <property type="entry name" value="TrkA C-terminal domain-like"/>
    <property type="match status" value="1"/>
</dbReference>
<protein>
    <submittedName>
        <fullName evidence="3">Unannotated protein</fullName>
    </submittedName>
</protein>
<dbReference type="InterPro" id="IPR036721">
    <property type="entry name" value="RCK_C_sf"/>
</dbReference>
<gene>
    <name evidence="3" type="ORF">UFOPK1683_00328</name>
</gene>
<organism evidence="3">
    <name type="scientific">freshwater metagenome</name>
    <dbReference type="NCBI Taxonomy" id="449393"/>
    <lineage>
        <taxon>unclassified sequences</taxon>
        <taxon>metagenomes</taxon>
        <taxon>ecological metagenomes</taxon>
    </lineage>
</organism>
<dbReference type="InterPro" id="IPR036291">
    <property type="entry name" value="NAD(P)-bd_dom_sf"/>
</dbReference>
<reference evidence="3" key="1">
    <citation type="submission" date="2020-05" db="EMBL/GenBank/DDBJ databases">
        <authorList>
            <person name="Chiriac C."/>
            <person name="Salcher M."/>
            <person name="Ghai R."/>
            <person name="Kavagutti S V."/>
        </authorList>
    </citation>
    <scope>NUCLEOTIDE SEQUENCE</scope>
</reference>
<dbReference type="InterPro" id="IPR006037">
    <property type="entry name" value="RCK_C"/>
</dbReference>
<evidence type="ECO:0000259" key="1">
    <source>
        <dbReference type="PROSITE" id="PS51201"/>
    </source>
</evidence>
<accession>A0A6J6DP44</accession>
<dbReference type="PANTHER" id="PTHR43833">
    <property type="entry name" value="POTASSIUM CHANNEL PROTEIN 2-RELATED-RELATED"/>
    <property type="match status" value="1"/>
</dbReference>
<dbReference type="PROSITE" id="PS51202">
    <property type="entry name" value="RCK_C"/>
    <property type="match status" value="1"/>
</dbReference>
<dbReference type="InterPro" id="IPR050721">
    <property type="entry name" value="Trk_Ktr_HKT_K-transport"/>
</dbReference>
<evidence type="ECO:0000313" key="3">
    <source>
        <dbReference type="EMBL" id="CAB4564645.1"/>
    </source>
</evidence>
<name>A0A6J6DP44_9ZZZZ</name>
<dbReference type="Gene3D" id="3.30.70.1450">
    <property type="entry name" value="Regulator of K+ conductance, C-terminal domain"/>
    <property type="match status" value="1"/>
</dbReference>
<dbReference type="PROSITE" id="PS51201">
    <property type="entry name" value="RCK_N"/>
    <property type="match status" value="1"/>
</dbReference>
<dbReference type="InterPro" id="IPR003148">
    <property type="entry name" value="RCK_N"/>
</dbReference>
<proteinExistence type="predicted"/>